<evidence type="ECO:0000259" key="5">
    <source>
        <dbReference type="PROSITE" id="PS50893"/>
    </source>
</evidence>
<dbReference type="GO" id="GO:0005524">
    <property type="term" value="F:ATP binding"/>
    <property type="evidence" value="ECO:0007669"/>
    <property type="project" value="UniProtKB-KW"/>
</dbReference>
<organism evidence="6 7">
    <name type="scientific">Pedobacter psychrodurus</name>
    <dbReference type="NCBI Taxonomy" id="2530456"/>
    <lineage>
        <taxon>Bacteria</taxon>
        <taxon>Pseudomonadati</taxon>
        <taxon>Bacteroidota</taxon>
        <taxon>Sphingobacteriia</taxon>
        <taxon>Sphingobacteriales</taxon>
        <taxon>Sphingobacteriaceae</taxon>
        <taxon>Pedobacter</taxon>
    </lineage>
</organism>
<dbReference type="PANTHER" id="PTHR46743">
    <property type="entry name" value="TEICHOIC ACIDS EXPORT ATP-BINDING PROTEIN TAGH"/>
    <property type="match status" value="1"/>
</dbReference>
<dbReference type="CDD" id="cd03220">
    <property type="entry name" value="ABC_KpsT_Wzt"/>
    <property type="match status" value="1"/>
</dbReference>
<feature type="domain" description="ABC transporter" evidence="5">
    <location>
        <begin position="50"/>
        <end position="270"/>
    </location>
</feature>
<dbReference type="AlphaFoldDB" id="A0A4R0QA93"/>
<dbReference type="PANTHER" id="PTHR46743:SF2">
    <property type="entry name" value="TEICHOIC ACIDS EXPORT ATP-BINDING PROTEIN TAGH"/>
    <property type="match status" value="1"/>
</dbReference>
<accession>A0A4R0QA93</accession>
<dbReference type="Gene3D" id="3.40.50.300">
    <property type="entry name" value="P-loop containing nucleotide triphosphate hydrolases"/>
    <property type="match status" value="1"/>
</dbReference>
<reference evidence="6 7" key="1">
    <citation type="submission" date="2019-02" db="EMBL/GenBank/DDBJ databases">
        <title>Pedobacter sp. RP-3-21 sp. nov., isolated from Arctic soil.</title>
        <authorList>
            <person name="Dahal R.H."/>
        </authorList>
    </citation>
    <scope>NUCLEOTIDE SEQUENCE [LARGE SCALE GENOMIC DNA]</scope>
    <source>
        <strain evidence="6 7">RP-3-21</strain>
    </source>
</reference>
<keyword evidence="2" id="KW-0813">Transport</keyword>
<dbReference type="Proteomes" id="UP000293925">
    <property type="component" value="Unassembled WGS sequence"/>
</dbReference>
<dbReference type="EMBL" id="SJSO01000002">
    <property type="protein sequence ID" value="TCD28965.1"/>
    <property type="molecule type" value="Genomic_DNA"/>
</dbReference>
<dbReference type="GO" id="GO:0016020">
    <property type="term" value="C:membrane"/>
    <property type="evidence" value="ECO:0007669"/>
    <property type="project" value="InterPro"/>
</dbReference>
<gene>
    <name evidence="6" type="ORF">EZ456_02045</name>
</gene>
<evidence type="ECO:0000256" key="2">
    <source>
        <dbReference type="ARBA" id="ARBA00022448"/>
    </source>
</evidence>
<dbReference type="PROSITE" id="PS50893">
    <property type="entry name" value="ABC_TRANSPORTER_2"/>
    <property type="match status" value="1"/>
</dbReference>
<evidence type="ECO:0000256" key="4">
    <source>
        <dbReference type="ARBA" id="ARBA00022840"/>
    </source>
</evidence>
<dbReference type="InterPro" id="IPR003439">
    <property type="entry name" value="ABC_transporter-like_ATP-bd"/>
</dbReference>
<keyword evidence="3" id="KW-0547">Nucleotide-binding</keyword>
<dbReference type="InterPro" id="IPR015860">
    <property type="entry name" value="ABC_transpr_TagH-like"/>
</dbReference>
<keyword evidence="7" id="KW-1185">Reference proteome</keyword>
<evidence type="ECO:0000313" key="7">
    <source>
        <dbReference type="Proteomes" id="UP000293925"/>
    </source>
</evidence>
<dbReference type="InterPro" id="IPR027417">
    <property type="entry name" value="P-loop_NTPase"/>
</dbReference>
<dbReference type="OrthoDB" id="9785229at2"/>
<evidence type="ECO:0000256" key="3">
    <source>
        <dbReference type="ARBA" id="ARBA00022741"/>
    </source>
</evidence>
<dbReference type="GO" id="GO:0140359">
    <property type="term" value="F:ABC-type transporter activity"/>
    <property type="evidence" value="ECO:0007669"/>
    <property type="project" value="InterPro"/>
</dbReference>
<dbReference type="RefSeq" id="WP_131526858.1">
    <property type="nucleotide sequence ID" value="NZ_SJSO01000002.1"/>
</dbReference>
<dbReference type="InterPro" id="IPR003593">
    <property type="entry name" value="AAA+_ATPase"/>
</dbReference>
<dbReference type="GO" id="GO:0016887">
    <property type="term" value="F:ATP hydrolysis activity"/>
    <property type="evidence" value="ECO:0007669"/>
    <property type="project" value="InterPro"/>
</dbReference>
<name>A0A4R0QA93_9SPHI</name>
<sequence length="417" mass="46255">MSKNIAIKVENLSKAYQLGQIGTGTISRDLERWYARIRGKEDPFLWIGESNNQNTKSESDVVWSLKDINFEIEQGDAVGIIGRNGAGKSTLLKILSKVTAPTTGKISGKGRIASLLEVGTGFHPELSGRENIFLNGAILGMRKKEIQRKLEEIVDFAGIERYLDTPVKRYSSGMYVRLAFAVAAHLESEILIIDEVLAVGDAEFQKKCLGKMGEVSKGEGRTVFFVSHNMDAVSALCQKGIVLQNGRKQISSGVEEAINIYQEFSQNEVLLWKNTNENLSPRFESVAIDITGNQPYLTLNINARLVSDQKYAPAFITFDIKDDRGKTIIQSMPSAAPFIQINQGTANLDLKIELTGLVPGFYSISPWIGPQNTVTYNRQEDILVFEIAQNPTKNRVFPYHKSDGFISAPTSFQISYS</sequence>
<dbReference type="SMART" id="SM00382">
    <property type="entry name" value="AAA"/>
    <property type="match status" value="1"/>
</dbReference>
<keyword evidence="4 6" id="KW-0067">ATP-binding</keyword>
<dbReference type="InterPro" id="IPR050683">
    <property type="entry name" value="Bact_Polysacc_Export_ATP-bd"/>
</dbReference>
<comment type="caution">
    <text evidence="6">The sequence shown here is derived from an EMBL/GenBank/DDBJ whole genome shotgun (WGS) entry which is preliminary data.</text>
</comment>
<dbReference type="SUPFAM" id="SSF52540">
    <property type="entry name" value="P-loop containing nucleoside triphosphate hydrolases"/>
    <property type="match status" value="1"/>
</dbReference>
<evidence type="ECO:0000256" key="1">
    <source>
        <dbReference type="ARBA" id="ARBA00005417"/>
    </source>
</evidence>
<dbReference type="Pfam" id="PF00005">
    <property type="entry name" value="ABC_tran"/>
    <property type="match status" value="1"/>
</dbReference>
<proteinExistence type="inferred from homology"/>
<comment type="similarity">
    <text evidence="1">Belongs to the ABC transporter superfamily.</text>
</comment>
<evidence type="ECO:0000313" key="6">
    <source>
        <dbReference type="EMBL" id="TCD28965.1"/>
    </source>
</evidence>
<protein>
    <submittedName>
        <fullName evidence="6">ABC transporter ATP-binding protein</fullName>
    </submittedName>
</protein>